<organism evidence="6 7">
    <name type="scientific">Marinospirillum alkaliphilum DSM 21637</name>
    <dbReference type="NCBI Taxonomy" id="1122209"/>
    <lineage>
        <taxon>Bacteria</taxon>
        <taxon>Pseudomonadati</taxon>
        <taxon>Pseudomonadota</taxon>
        <taxon>Gammaproteobacteria</taxon>
        <taxon>Oceanospirillales</taxon>
        <taxon>Oceanospirillaceae</taxon>
        <taxon>Marinospirillum</taxon>
    </lineage>
</organism>
<keyword evidence="2 4" id="KW-0689">Ribosomal protein</keyword>
<dbReference type="GO" id="GO:0003735">
    <property type="term" value="F:structural constituent of ribosome"/>
    <property type="evidence" value="ECO:0007669"/>
    <property type="project" value="InterPro"/>
</dbReference>
<dbReference type="PROSITE" id="PS01167">
    <property type="entry name" value="RIBOSOMAL_L17"/>
    <property type="match status" value="1"/>
</dbReference>
<dbReference type="SUPFAM" id="SSF64263">
    <property type="entry name" value="Prokaryotic ribosomal protein L17"/>
    <property type="match status" value="1"/>
</dbReference>
<dbReference type="OrthoDB" id="9809073at2"/>
<dbReference type="InterPro" id="IPR000456">
    <property type="entry name" value="Ribosomal_bL17"/>
</dbReference>
<dbReference type="PANTHER" id="PTHR14413:SF16">
    <property type="entry name" value="LARGE RIBOSOMAL SUBUNIT PROTEIN BL17M"/>
    <property type="match status" value="1"/>
</dbReference>
<evidence type="ECO:0000256" key="4">
    <source>
        <dbReference type="HAMAP-Rule" id="MF_01368"/>
    </source>
</evidence>
<name>A0A1K1Z5G4_9GAMM</name>
<dbReference type="STRING" id="1122209.SAMN02745752_02548"/>
<evidence type="ECO:0000256" key="5">
    <source>
        <dbReference type="RuleBase" id="RU000660"/>
    </source>
</evidence>
<evidence type="ECO:0000313" key="6">
    <source>
        <dbReference type="EMBL" id="SFX69335.1"/>
    </source>
</evidence>
<comment type="similarity">
    <text evidence="1 4 5">Belongs to the bacterial ribosomal protein bL17 family.</text>
</comment>
<dbReference type="GO" id="GO:0022625">
    <property type="term" value="C:cytosolic large ribosomal subunit"/>
    <property type="evidence" value="ECO:0007669"/>
    <property type="project" value="TreeGrafter"/>
</dbReference>
<dbReference type="NCBIfam" id="TIGR00059">
    <property type="entry name" value="L17"/>
    <property type="match status" value="1"/>
</dbReference>
<proteinExistence type="inferred from homology"/>
<evidence type="ECO:0000256" key="2">
    <source>
        <dbReference type="ARBA" id="ARBA00022980"/>
    </source>
</evidence>
<reference evidence="6 7" key="1">
    <citation type="submission" date="2016-11" db="EMBL/GenBank/DDBJ databases">
        <authorList>
            <person name="Jaros S."/>
            <person name="Januszkiewicz K."/>
            <person name="Wedrychowicz H."/>
        </authorList>
    </citation>
    <scope>NUCLEOTIDE SEQUENCE [LARGE SCALE GENOMIC DNA]</scope>
    <source>
        <strain evidence="6 7">DSM 21637</strain>
    </source>
</reference>
<evidence type="ECO:0000256" key="3">
    <source>
        <dbReference type="ARBA" id="ARBA00023274"/>
    </source>
</evidence>
<dbReference type="InterPro" id="IPR047859">
    <property type="entry name" value="Ribosomal_bL17_CS"/>
</dbReference>
<dbReference type="FunFam" id="3.90.1030.10:FF:000001">
    <property type="entry name" value="50S ribosomal protein L17"/>
    <property type="match status" value="1"/>
</dbReference>
<dbReference type="GO" id="GO:0006412">
    <property type="term" value="P:translation"/>
    <property type="evidence" value="ECO:0007669"/>
    <property type="project" value="UniProtKB-UniRule"/>
</dbReference>
<dbReference type="RefSeq" id="WP_072326881.1">
    <property type="nucleotide sequence ID" value="NZ_FPJW01000010.1"/>
</dbReference>
<sequence>MRHRKSGRKLNRTSAHRKAMFKNMSVSLVEHEVIKTTLPKAKELRRVIEPLITLAKVDSVANRRLAFARTGSKEAVGKLFTDLGKRFANRPGGYVRILKCGLRPGDSAPMAYVELVDRASGEAAE</sequence>
<dbReference type="EMBL" id="FPJW01000010">
    <property type="protein sequence ID" value="SFX69335.1"/>
    <property type="molecule type" value="Genomic_DNA"/>
</dbReference>
<accession>A0A1K1Z5G4</accession>
<keyword evidence="3 4" id="KW-0687">Ribonucleoprotein</keyword>
<dbReference type="InterPro" id="IPR036373">
    <property type="entry name" value="Ribosomal_bL17_sf"/>
</dbReference>
<keyword evidence="7" id="KW-1185">Reference proteome</keyword>
<evidence type="ECO:0000313" key="7">
    <source>
        <dbReference type="Proteomes" id="UP000182350"/>
    </source>
</evidence>
<protein>
    <recommendedName>
        <fullName evidence="4">Large ribosomal subunit protein bL17</fullName>
    </recommendedName>
</protein>
<dbReference type="HAMAP" id="MF_01368">
    <property type="entry name" value="Ribosomal_bL17"/>
    <property type="match status" value="1"/>
</dbReference>
<dbReference type="Pfam" id="PF01196">
    <property type="entry name" value="Ribosomal_L17"/>
    <property type="match status" value="1"/>
</dbReference>
<dbReference type="Gene3D" id="3.90.1030.10">
    <property type="entry name" value="Ribosomal protein L17"/>
    <property type="match status" value="1"/>
</dbReference>
<dbReference type="PANTHER" id="PTHR14413">
    <property type="entry name" value="RIBOSOMAL PROTEIN L17"/>
    <property type="match status" value="1"/>
</dbReference>
<evidence type="ECO:0000256" key="1">
    <source>
        <dbReference type="ARBA" id="ARBA00008777"/>
    </source>
</evidence>
<dbReference type="Proteomes" id="UP000182350">
    <property type="component" value="Unassembled WGS sequence"/>
</dbReference>
<comment type="subunit">
    <text evidence="4">Part of the 50S ribosomal subunit. Contacts protein L32.</text>
</comment>
<dbReference type="AlphaFoldDB" id="A0A1K1Z5G4"/>
<gene>
    <name evidence="4" type="primary">rplQ</name>
    <name evidence="6" type="ORF">SAMN02745752_02548</name>
</gene>